<reference evidence="1" key="2">
    <citation type="submission" date="2024-06" db="EMBL/GenBank/DDBJ databases">
        <authorList>
            <person name="Plum-Jensen L.E."/>
            <person name="Schramm A."/>
            <person name="Marshall I.P.G."/>
        </authorList>
    </citation>
    <scope>NUCLEOTIDE SEQUENCE</scope>
    <source>
        <strain evidence="1">Rat1</strain>
    </source>
</reference>
<dbReference type="EMBL" id="CP159373">
    <property type="protein sequence ID" value="XCN71068.1"/>
    <property type="molecule type" value="Genomic_DNA"/>
</dbReference>
<name>A0AAU8LPE3_9BACT</name>
<gene>
    <name evidence="1" type="ORF">Q3M24_12125</name>
</gene>
<organism evidence="1">
    <name type="scientific">Candidatus Electrothrix aestuarii</name>
    <dbReference type="NCBI Taxonomy" id="3062594"/>
    <lineage>
        <taxon>Bacteria</taxon>
        <taxon>Pseudomonadati</taxon>
        <taxon>Thermodesulfobacteriota</taxon>
        <taxon>Desulfobulbia</taxon>
        <taxon>Desulfobulbales</taxon>
        <taxon>Desulfobulbaceae</taxon>
        <taxon>Candidatus Electrothrix</taxon>
    </lineage>
</organism>
<evidence type="ECO:0008006" key="2">
    <source>
        <dbReference type="Google" id="ProtNLM"/>
    </source>
</evidence>
<accession>A0AAU8LPE3</accession>
<sequence>MPTKERYINLFTDYGFKKIFGEEPNKIFDTAKIARFTPDQIRSYEKIIKHYRSMKNFFDTAFDEGKEEGEQKKEREIVINGLRQGLDKEVIASLTGLSLEAIEKIAPDIHEEES</sequence>
<dbReference type="AlphaFoldDB" id="A0AAU8LPE3"/>
<dbReference type="KEGG" id="eaj:Q3M24_12125"/>
<reference evidence="1" key="1">
    <citation type="journal article" date="2024" name="Syst. Appl. Microbiol.">
        <title>First single-strain enrichments of Electrothrix cable bacteria, description of E. aestuarii sp. nov. and E. rattekaaiensis sp. nov., and proposal of a cable bacteria taxonomy following the rules of the SeqCode.</title>
        <authorList>
            <person name="Plum-Jensen L.E."/>
            <person name="Schramm A."/>
            <person name="Marshall I.P.G."/>
        </authorList>
    </citation>
    <scope>NUCLEOTIDE SEQUENCE</scope>
    <source>
        <strain evidence="1">Rat1</strain>
    </source>
</reference>
<evidence type="ECO:0000313" key="1">
    <source>
        <dbReference type="EMBL" id="XCN71068.1"/>
    </source>
</evidence>
<protein>
    <recommendedName>
        <fullName evidence="2">Transposase/invertase (TIGR01784 family)</fullName>
    </recommendedName>
</protein>
<proteinExistence type="predicted"/>